<comment type="similarity">
    <text evidence="1">Belongs to the AB hydrolase superfamily.</text>
</comment>
<reference evidence="5" key="1">
    <citation type="submission" date="2017-03" db="EMBL/GenBank/DDBJ databases">
        <title>Phytopthora megakarya and P. palmivora, two closely related causual agents of cacao black pod achieved similar genome size and gene model numbers by different mechanisms.</title>
        <authorList>
            <person name="Ali S."/>
            <person name="Shao J."/>
            <person name="Larry D.J."/>
            <person name="Kronmiller B."/>
            <person name="Shen D."/>
            <person name="Strem M.D."/>
            <person name="Melnick R.L."/>
            <person name="Guiltinan M.J."/>
            <person name="Tyler B.M."/>
            <person name="Meinhardt L.W."/>
            <person name="Bailey B.A."/>
        </authorList>
    </citation>
    <scope>NUCLEOTIDE SEQUENCE [LARGE SCALE GENOMIC DNA]</scope>
    <source>
        <strain evidence="5">zdho120</strain>
    </source>
</reference>
<organism evidence="4 5">
    <name type="scientific">Phytophthora megakarya</name>
    <dbReference type="NCBI Taxonomy" id="4795"/>
    <lineage>
        <taxon>Eukaryota</taxon>
        <taxon>Sar</taxon>
        <taxon>Stramenopiles</taxon>
        <taxon>Oomycota</taxon>
        <taxon>Peronosporomycetes</taxon>
        <taxon>Peronosporales</taxon>
        <taxon>Peronosporaceae</taxon>
        <taxon>Phytophthora</taxon>
    </lineage>
</organism>
<feature type="signal peptide" evidence="2">
    <location>
        <begin position="1"/>
        <end position="18"/>
    </location>
</feature>
<dbReference type="PANTHER" id="PTHR43039">
    <property type="entry name" value="ESTERASE-RELATED"/>
    <property type="match status" value="1"/>
</dbReference>
<dbReference type="STRING" id="4795.A0A225VES4"/>
<dbReference type="InterPro" id="IPR013595">
    <property type="entry name" value="Pept_S33_TAP-like_C"/>
</dbReference>
<evidence type="ECO:0000256" key="1">
    <source>
        <dbReference type="ARBA" id="ARBA00008645"/>
    </source>
</evidence>
<proteinExistence type="inferred from homology"/>
<dbReference type="Pfam" id="PF08386">
    <property type="entry name" value="Abhydrolase_4"/>
    <property type="match status" value="1"/>
</dbReference>
<accession>A0A225VES4</accession>
<dbReference type="AlphaFoldDB" id="A0A225VES4"/>
<protein>
    <recommendedName>
        <fullName evidence="3">Peptidase S33 tripeptidyl aminopeptidase-like C-terminal domain-containing protein</fullName>
    </recommendedName>
</protein>
<evidence type="ECO:0000313" key="4">
    <source>
        <dbReference type="EMBL" id="OWZ02990.1"/>
    </source>
</evidence>
<evidence type="ECO:0000313" key="5">
    <source>
        <dbReference type="Proteomes" id="UP000198211"/>
    </source>
</evidence>
<dbReference type="Gene3D" id="3.40.50.1820">
    <property type="entry name" value="alpha/beta hydrolase"/>
    <property type="match status" value="1"/>
</dbReference>
<sequence length="574" mass="63145">MQLYQFTLAVILLPIIGAAKVKKPVLNGWYPCADNTFSDGGSSDDQSAECATFRAPLCYPGICETPQFANPTVNIFVKRILATKGDPKTASNVWFLQGGPGEASTDLEIMMTTLYTELKATVNVYTMDHRGTGRSTVLDCVAAQATTTGSPFGSEVKPSEVPACAQALETEYGDLASFSITSAATDLTTFISNFTNGASTTVYGVSYGTVLVERVMHLNPPEVTGYVLDGVATTSGASADKFEYLSNWDAYFGEVGEHFLSLCKIDASCNAYFKKPNTLRKTLQKVLTSIDKHPNSTFAAMMNELVAPVPNAPPSKKIKSMLGEMLQDEQSRKLIPPLIYRLNRREDRDVEFVKLCVAIAQKSAQNRDEGTVFASNLLYHLIVFSEMWEHPQPSMSVMKSRFNNYGISYGTYWMPTWYCAFSKEKSPVCDKLGYGNYPANGIIYERDEYWNKSATIPSQASVLIMSSKLDAQTPHKYAEYLLEALDGDKKKLITFEYATHGTLMTTSLNSEDPSGSTCGVKILASYVKNDGDLNALDKSCVKKMPAFSLKILGNYTTYDAYEKAYSPEDQGKST</sequence>
<gene>
    <name evidence="4" type="ORF">PHMEG_00025353</name>
</gene>
<feature type="domain" description="Peptidase S33 tripeptidyl aminopeptidase-like C-terminal" evidence="3">
    <location>
        <begin position="454"/>
        <end position="540"/>
    </location>
</feature>
<dbReference type="EMBL" id="NBNE01005802">
    <property type="protein sequence ID" value="OWZ02990.1"/>
    <property type="molecule type" value="Genomic_DNA"/>
</dbReference>
<name>A0A225VES4_9STRA</name>
<keyword evidence="5" id="KW-1185">Reference proteome</keyword>
<dbReference type="SUPFAM" id="SSF53474">
    <property type="entry name" value="alpha/beta-Hydrolases"/>
    <property type="match status" value="1"/>
</dbReference>
<dbReference type="InterPro" id="IPR029058">
    <property type="entry name" value="AB_hydrolase_fold"/>
</dbReference>
<keyword evidence="2" id="KW-0732">Signal</keyword>
<dbReference type="OrthoDB" id="119702at2759"/>
<feature type="chain" id="PRO_5012013818" description="Peptidase S33 tripeptidyl aminopeptidase-like C-terminal domain-containing protein" evidence="2">
    <location>
        <begin position="19"/>
        <end position="574"/>
    </location>
</feature>
<evidence type="ECO:0000256" key="2">
    <source>
        <dbReference type="SAM" id="SignalP"/>
    </source>
</evidence>
<comment type="caution">
    <text evidence="4">The sequence shown here is derived from an EMBL/GenBank/DDBJ whole genome shotgun (WGS) entry which is preliminary data.</text>
</comment>
<evidence type="ECO:0000259" key="3">
    <source>
        <dbReference type="Pfam" id="PF08386"/>
    </source>
</evidence>
<dbReference type="Proteomes" id="UP000198211">
    <property type="component" value="Unassembled WGS sequence"/>
</dbReference>